<organism evidence="1 2">
    <name type="scientific">Laccaria amethystina LaAM-08-1</name>
    <dbReference type="NCBI Taxonomy" id="1095629"/>
    <lineage>
        <taxon>Eukaryota</taxon>
        <taxon>Fungi</taxon>
        <taxon>Dikarya</taxon>
        <taxon>Basidiomycota</taxon>
        <taxon>Agaricomycotina</taxon>
        <taxon>Agaricomycetes</taxon>
        <taxon>Agaricomycetidae</taxon>
        <taxon>Agaricales</taxon>
        <taxon>Agaricineae</taxon>
        <taxon>Hydnangiaceae</taxon>
        <taxon>Laccaria</taxon>
    </lineage>
</organism>
<gene>
    <name evidence="1" type="ORF">K443DRAFT_477408</name>
</gene>
<proteinExistence type="predicted"/>
<name>A0A0C9WHQ6_9AGAR</name>
<dbReference type="HOGENOM" id="CLU_1806480_0_0_1"/>
<evidence type="ECO:0000313" key="2">
    <source>
        <dbReference type="Proteomes" id="UP000054477"/>
    </source>
</evidence>
<dbReference type="Proteomes" id="UP000054477">
    <property type="component" value="Unassembled WGS sequence"/>
</dbReference>
<protein>
    <submittedName>
        <fullName evidence="1">Uncharacterized protein</fullName>
    </submittedName>
</protein>
<evidence type="ECO:0000313" key="1">
    <source>
        <dbReference type="EMBL" id="KIJ91609.1"/>
    </source>
</evidence>
<dbReference type="AlphaFoldDB" id="A0A0C9WHQ6"/>
<dbReference type="EMBL" id="KN838986">
    <property type="protein sequence ID" value="KIJ91609.1"/>
    <property type="molecule type" value="Genomic_DNA"/>
</dbReference>
<sequence length="143" mass="16218">MDTLGSPLREWRLLTASWTEHNVSSDETARPATSPHLRRVGREVRILNQLCRRQIVTTTALRPTFGLGRNRQWYAVYIYVLFSGLPYRSAPCTGTIAATLAYRKVLQCREITTGLATPFSVSTKHCHFDPLKSKNGSHQRCLD</sequence>
<reference evidence="2" key="2">
    <citation type="submission" date="2015-01" db="EMBL/GenBank/DDBJ databases">
        <title>Evolutionary Origins and Diversification of the Mycorrhizal Mutualists.</title>
        <authorList>
            <consortium name="DOE Joint Genome Institute"/>
            <consortium name="Mycorrhizal Genomics Consortium"/>
            <person name="Kohler A."/>
            <person name="Kuo A."/>
            <person name="Nagy L.G."/>
            <person name="Floudas D."/>
            <person name="Copeland A."/>
            <person name="Barry K.W."/>
            <person name="Cichocki N."/>
            <person name="Veneault-Fourrey C."/>
            <person name="LaButti K."/>
            <person name="Lindquist E.A."/>
            <person name="Lipzen A."/>
            <person name="Lundell T."/>
            <person name="Morin E."/>
            <person name="Murat C."/>
            <person name="Riley R."/>
            <person name="Ohm R."/>
            <person name="Sun H."/>
            <person name="Tunlid A."/>
            <person name="Henrissat B."/>
            <person name="Grigoriev I.V."/>
            <person name="Hibbett D.S."/>
            <person name="Martin F."/>
        </authorList>
    </citation>
    <scope>NUCLEOTIDE SEQUENCE [LARGE SCALE GENOMIC DNA]</scope>
    <source>
        <strain evidence="2">LaAM-08-1</strain>
    </source>
</reference>
<keyword evidence="2" id="KW-1185">Reference proteome</keyword>
<accession>A0A0C9WHQ6</accession>
<reference evidence="1 2" key="1">
    <citation type="submission" date="2014-04" db="EMBL/GenBank/DDBJ databases">
        <authorList>
            <consortium name="DOE Joint Genome Institute"/>
            <person name="Kuo A."/>
            <person name="Kohler A."/>
            <person name="Nagy L.G."/>
            <person name="Floudas D."/>
            <person name="Copeland A."/>
            <person name="Barry K.W."/>
            <person name="Cichocki N."/>
            <person name="Veneault-Fourrey C."/>
            <person name="LaButti K."/>
            <person name="Lindquist E.A."/>
            <person name="Lipzen A."/>
            <person name="Lundell T."/>
            <person name="Morin E."/>
            <person name="Murat C."/>
            <person name="Sun H."/>
            <person name="Tunlid A."/>
            <person name="Henrissat B."/>
            <person name="Grigoriev I.V."/>
            <person name="Hibbett D.S."/>
            <person name="Martin F."/>
            <person name="Nordberg H.P."/>
            <person name="Cantor M.N."/>
            <person name="Hua S.X."/>
        </authorList>
    </citation>
    <scope>NUCLEOTIDE SEQUENCE [LARGE SCALE GENOMIC DNA]</scope>
    <source>
        <strain evidence="1 2">LaAM-08-1</strain>
    </source>
</reference>